<dbReference type="InterPro" id="IPR036890">
    <property type="entry name" value="HATPase_C_sf"/>
</dbReference>
<reference evidence="1" key="1">
    <citation type="submission" date="2019-03" db="EMBL/GenBank/DDBJ databases">
        <title>Single cell metagenomics reveals metabolic interactions within the superorganism composed of flagellate Streblomastix strix and complex community of Bacteroidetes bacteria on its surface.</title>
        <authorList>
            <person name="Treitli S.C."/>
            <person name="Kolisko M."/>
            <person name="Husnik F."/>
            <person name="Keeling P."/>
            <person name="Hampl V."/>
        </authorList>
    </citation>
    <scope>NUCLEOTIDE SEQUENCE</scope>
    <source>
        <strain evidence="1">STM</strain>
    </source>
</reference>
<gene>
    <name evidence="1" type="ORF">EZS27_002291</name>
</gene>
<dbReference type="EMBL" id="SNRY01000030">
    <property type="protein sequence ID" value="KAA6350325.1"/>
    <property type="molecule type" value="Genomic_DNA"/>
</dbReference>
<comment type="caution">
    <text evidence="1">The sequence shown here is derived from an EMBL/GenBank/DDBJ whole genome shotgun (WGS) entry which is preliminary data.</text>
</comment>
<protein>
    <submittedName>
        <fullName evidence="1">Uncharacterized protein</fullName>
    </submittedName>
</protein>
<name>A0A5J4SYS8_9ZZZZ</name>
<sequence length="305" mass="35393">MVPLRIEMPSKIDDNRVGSSFNYLFKIILKMELSDKDDDVIWDFSKTSKLNPFFILPLILYKKRCIKNVQYENISDELQIYFNAIHFHNILDVENMRTDFSEYMESFSNKRYIPIIRFPASKDKDELRNQIIKTINTILKKQLNLTDKIYSVLSYLLSELIDNITEHSDSIHGGYIFAQYYTKNKYIDICIADEGITILGSYVKAGNKDIINDVDAIKKASTGVSTKNLPEAENRGYGIRTSKKMLAGLKGQFFLFSGGAFYRKTHDSEDYVKLPKHIKWDGTVVLLRIPYGVNEEFNIYEYLEG</sequence>
<organism evidence="1">
    <name type="scientific">termite gut metagenome</name>
    <dbReference type="NCBI Taxonomy" id="433724"/>
    <lineage>
        <taxon>unclassified sequences</taxon>
        <taxon>metagenomes</taxon>
        <taxon>organismal metagenomes</taxon>
    </lineage>
</organism>
<evidence type="ECO:0000313" key="1">
    <source>
        <dbReference type="EMBL" id="KAA6350325.1"/>
    </source>
</evidence>
<dbReference type="Gene3D" id="3.30.565.10">
    <property type="entry name" value="Histidine kinase-like ATPase, C-terminal domain"/>
    <property type="match status" value="1"/>
</dbReference>
<dbReference type="AlphaFoldDB" id="A0A5J4SYS8"/>
<dbReference type="SUPFAM" id="SSF55874">
    <property type="entry name" value="ATPase domain of HSP90 chaperone/DNA topoisomerase II/histidine kinase"/>
    <property type="match status" value="1"/>
</dbReference>
<accession>A0A5J4SYS8</accession>
<proteinExistence type="predicted"/>